<dbReference type="InterPro" id="IPR002867">
    <property type="entry name" value="IBR_dom"/>
</dbReference>
<dbReference type="InterPro" id="IPR044066">
    <property type="entry name" value="TRIAD_supradom"/>
</dbReference>
<keyword evidence="19" id="KW-1185">Reference proteome</keyword>
<dbReference type="Gene3D" id="3.30.40.10">
    <property type="entry name" value="Zinc/RING finger domain, C3HC4 (zinc finger)"/>
    <property type="match status" value="1"/>
</dbReference>
<comment type="function">
    <text evidence="3">Might act as an E3 ubiquitin-protein ligase, or as part of E3 complex, which accepts ubiquitin from specific E2 ubiquitin-conjugating enzymes and then transfers it to substrates.</text>
</comment>
<dbReference type="EC" id="2.3.2.31" evidence="6"/>
<name>A0A6D2J9I1_9BRAS</name>
<dbReference type="OrthoDB" id="10009520at2759"/>
<evidence type="ECO:0000256" key="11">
    <source>
        <dbReference type="ARBA" id="ARBA00022786"/>
    </source>
</evidence>
<reference evidence="17 19" key="1">
    <citation type="submission" date="2020-01" db="EMBL/GenBank/DDBJ databases">
        <authorList>
            <person name="Mishra B."/>
        </authorList>
    </citation>
    <scope>NUCLEOTIDE SEQUENCE [LARGE SCALE GENOMIC DNA]</scope>
</reference>
<dbReference type="InterPro" id="IPR031127">
    <property type="entry name" value="E3_UB_ligase_RBR"/>
</dbReference>
<sequence length="431" mass="48305">MEKERTLVREDGSKPSPSKSSGNINSHMHYNLYFKGLIREETTGLLAGFGVAICDEDDNLLFQTKGSLHESSITALEAELTALKQGLTQAVGLGINHIFINCDYLPVFKLVMGRSAPEKVRIALLMDDVQRIRQQLRSSIAVLMTENQTKFAYNLAMETVVSEISISIPPAQKSTTCCICFDDGLEDDQMFSVALCGHQFCMECMKRYIEVALLEGSALGCPHYQCESKLTPGSCVNLLTPKLGEMWERRIEEESVPVADRVYCPDQRCSSLMSVAELSKSINQEDGSMSCCVKCGKPFCINCKVAWHSNLSCDDYKRLGPNPTENDMKLISLANQKKWRQCGKCKHMVERSVGCIQMTCRCGYSFCYKCGDEWKEGGCPHRFNDIKQLRSYLQEVQFVFQPRDCNSVADRVAKEALSIEIDAPKVYSIVP</sequence>
<dbReference type="Gene3D" id="3.30.420.10">
    <property type="entry name" value="Ribonuclease H-like superfamily/Ribonuclease H"/>
    <property type="match status" value="1"/>
</dbReference>
<evidence type="ECO:0000256" key="1">
    <source>
        <dbReference type="ARBA" id="ARBA00001798"/>
    </source>
</evidence>
<evidence type="ECO:0000259" key="16">
    <source>
        <dbReference type="PROSITE" id="PS51873"/>
    </source>
</evidence>
<feature type="domain" description="RING-type" evidence="15">
    <location>
        <begin position="177"/>
        <end position="222"/>
    </location>
</feature>
<dbReference type="SMART" id="SM00647">
    <property type="entry name" value="IBR"/>
    <property type="match status" value="2"/>
</dbReference>
<dbReference type="SUPFAM" id="SSF57850">
    <property type="entry name" value="RING/U-box"/>
    <property type="match status" value="3"/>
</dbReference>
<dbReference type="CDD" id="cd22584">
    <property type="entry name" value="Rcat_RBR_unk"/>
    <property type="match status" value="1"/>
</dbReference>
<dbReference type="GO" id="GO:0061630">
    <property type="term" value="F:ubiquitin protein ligase activity"/>
    <property type="evidence" value="ECO:0007669"/>
    <property type="project" value="UniProtKB-EC"/>
</dbReference>
<dbReference type="PROSITE" id="PS51873">
    <property type="entry name" value="TRIAD"/>
    <property type="match status" value="1"/>
</dbReference>
<evidence type="ECO:0000256" key="10">
    <source>
        <dbReference type="ARBA" id="ARBA00022771"/>
    </source>
</evidence>
<feature type="domain" description="RING-type" evidence="16">
    <location>
        <begin position="173"/>
        <end position="392"/>
    </location>
</feature>
<dbReference type="FunFam" id="3.30.40.10:FF:000230">
    <property type="entry name" value="RBR-type E3 ubiquitin transferase"/>
    <property type="match status" value="1"/>
</dbReference>
<dbReference type="FunFam" id="3.30.420.10:FF:000076">
    <property type="entry name" value="RBR-type E3 ubiquitin transferase"/>
    <property type="match status" value="1"/>
</dbReference>
<dbReference type="InterPro" id="IPR012337">
    <property type="entry name" value="RNaseH-like_sf"/>
</dbReference>
<evidence type="ECO:0000256" key="7">
    <source>
        <dbReference type="ARBA" id="ARBA00022679"/>
    </source>
</evidence>
<dbReference type="InterPro" id="IPR036397">
    <property type="entry name" value="RNaseH_sf"/>
</dbReference>
<comment type="similarity">
    <text evidence="5">Belongs to the RBR family. Ariadne subfamily.</text>
</comment>
<dbReference type="InterPro" id="IPR002156">
    <property type="entry name" value="RNaseH_domain"/>
</dbReference>
<dbReference type="Gene3D" id="1.20.120.1750">
    <property type="match status" value="1"/>
</dbReference>
<evidence type="ECO:0000256" key="13">
    <source>
        <dbReference type="PROSITE-ProRule" id="PRU00175"/>
    </source>
</evidence>
<dbReference type="CDD" id="cd22582">
    <property type="entry name" value="BRcat_RBR_unk"/>
    <property type="match status" value="1"/>
</dbReference>
<dbReference type="GO" id="GO:0008270">
    <property type="term" value="F:zinc ion binding"/>
    <property type="evidence" value="ECO:0007669"/>
    <property type="project" value="UniProtKB-KW"/>
</dbReference>
<keyword evidence="10 13" id="KW-0863">Zinc-finger</keyword>
<comment type="catalytic activity">
    <reaction evidence="1">
        <text>[E2 ubiquitin-conjugating enzyme]-S-ubiquitinyl-L-cysteine + [acceptor protein]-L-lysine = [E2 ubiquitin-conjugating enzyme]-L-cysteine + [acceptor protein]-N(6)-ubiquitinyl-L-lysine.</text>
        <dbReference type="EC" id="2.3.2.31"/>
    </reaction>
</comment>
<evidence type="ECO:0000313" key="17">
    <source>
        <dbReference type="EMBL" id="CAA7038229.1"/>
    </source>
</evidence>
<dbReference type="Proteomes" id="UP000467841">
    <property type="component" value="Unassembled WGS sequence"/>
</dbReference>
<keyword evidence="7" id="KW-0808">Transferase</keyword>
<evidence type="ECO:0000256" key="8">
    <source>
        <dbReference type="ARBA" id="ARBA00022723"/>
    </source>
</evidence>
<evidence type="ECO:0000256" key="2">
    <source>
        <dbReference type="ARBA" id="ARBA00001947"/>
    </source>
</evidence>
<dbReference type="InterPro" id="IPR001841">
    <property type="entry name" value="Znf_RING"/>
</dbReference>
<dbReference type="EMBL" id="CACVBM020001189">
    <property type="protein sequence ID" value="CAA7038229.1"/>
    <property type="molecule type" value="Genomic_DNA"/>
</dbReference>
<feature type="compositionally biased region" description="Basic and acidic residues" evidence="14">
    <location>
        <begin position="1"/>
        <end position="13"/>
    </location>
</feature>
<dbReference type="PANTHER" id="PTHR11685">
    <property type="entry name" value="RBR FAMILY RING FINGER AND IBR DOMAIN-CONTAINING"/>
    <property type="match status" value="1"/>
</dbReference>
<protein>
    <recommendedName>
        <fullName evidence="6">RBR-type E3 ubiquitin transferase</fullName>
        <ecNumber evidence="6">2.3.2.31</ecNumber>
    </recommendedName>
</protein>
<keyword evidence="12" id="KW-0862">Zinc</keyword>
<evidence type="ECO:0000256" key="12">
    <source>
        <dbReference type="ARBA" id="ARBA00022833"/>
    </source>
</evidence>
<accession>A0A6D2J9I1</accession>
<evidence type="ECO:0000256" key="3">
    <source>
        <dbReference type="ARBA" id="ARBA00003976"/>
    </source>
</evidence>
<dbReference type="InterPro" id="IPR013083">
    <property type="entry name" value="Znf_RING/FYVE/PHD"/>
</dbReference>
<evidence type="ECO:0000256" key="14">
    <source>
        <dbReference type="SAM" id="MobiDB-lite"/>
    </source>
</evidence>
<comment type="cofactor">
    <cofactor evidence="2">
        <name>Zn(2+)</name>
        <dbReference type="ChEBI" id="CHEBI:29105"/>
    </cofactor>
</comment>
<evidence type="ECO:0000256" key="9">
    <source>
        <dbReference type="ARBA" id="ARBA00022737"/>
    </source>
</evidence>
<evidence type="ECO:0000256" key="4">
    <source>
        <dbReference type="ARBA" id="ARBA00004906"/>
    </source>
</evidence>
<evidence type="ECO:0000256" key="5">
    <source>
        <dbReference type="ARBA" id="ARBA00005884"/>
    </source>
</evidence>
<dbReference type="InterPro" id="IPR017907">
    <property type="entry name" value="Znf_RING_CS"/>
</dbReference>
<evidence type="ECO:0000256" key="6">
    <source>
        <dbReference type="ARBA" id="ARBA00012251"/>
    </source>
</evidence>
<dbReference type="SUPFAM" id="SSF53098">
    <property type="entry name" value="Ribonuclease H-like"/>
    <property type="match status" value="1"/>
</dbReference>
<keyword evidence="9" id="KW-0677">Repeat</keyword>
<dbReference type="EMBL" id="CACVBM020001344">
    <property type="protein sequence ID" value="CAA7046387.1"/>
    <property type="molecule type" value="Genomic_DNA"/>
</dbReference>
<dbReference type="AlphaFoldDB" id="A0A6D2J9I1"/>
<dbReference type="GO" id="GO:0016567">
    <property type="term" value="P:protein ubiquitination"/>
    <property type="evidence" value="ECO:0007669"/>
    <property type="project" value="UniProtKB-UniPathway"/>
</dbReference>
<dbReference type="GO" id="GO:0003676">
    <property type="term" value="F:nucleic acid binding"/>
    <property type="evidence" value="ECO:0007669"/>
    <property type="project" value="InterPro"/>
</dbReference>
<proteinExistence type="inferred from homology"/>
<evidence type="ECO:0000313" key="18">
    <source>
        <dbReference type="EMBL" id="CAA7046387.1"/>
    </source>
</evidence>
<evidence type="ECO:0000259" key="15">
    <source>
        <dbReference type="PROSITE" id="PS50089"/>
    </source>
</evidence>
<keyword evidence="11" id="KW-0833">Ubl conjugation pathway</keyword>
<dbReference type="Pfam" id="PF13456">
    <property type="entry name" value="RVT_3"/>
    <property type="match status" value="1"/>
</dbReference>
<keyword evidence="8" id="KW-0479">Metal-binding</keyword>
<dbReference type="PROSITE" id="PS00518">
    <property type="entry name" value="ZF_RING_1"/>
    <property type="match status" value="1"/>
</dbReference>
<dbReference type="GO" id="GO:0004523">
    <property type="term" value="F:RNA-DNA hybrid ribonuclease activity"/>
    <property type="evidence" value="ECO:0007669"/>
    <property type="project" value="InterPro"/>
</dbReference>
<comment type="pathway">
    <text evidence="4">Protein modification; protein ubiquitination.</text>
</comment>
<dbReference type="UniPathway" id="UPA00143"/>
<dbReference type="PROSITE" id="PS50089">
    <property type="entry name" value="ZF_RING_2"/>
    <property type="match status" value="1"/>
</dbReference>
<gene>
    <name evidence="17" type="ORF">MERR_LOCUS25464</name>
    <name evidence="18" type="ORF">MERR_LOCUS33622</name>
</gene>
<evidence type="ECO:0000313" key="19">
    <source>
        <dbReference type="Proteomes" id="UP000467841"/>
    </source>
</evidence>
<dbReference type="Pfam" id="PF01485">
    <property type="entry name" value="IBR"/>
    <property type="match status" value="2"/>
</dbReference>
<organism evidence="17 19">
    <name type="scientific">Microthlaspi erraticum</name>
    <dbReference type="NCBI Taxonomy" id="1685480"/>
    <lineage>
        <taxon>Eukaryota</taxon>
        <taxon>Viridiplantae</taxon>
        <taxon>Streptophyta</taxon>
        <taxon>Embryophyta</taxon>
        <taxon>Tracheophyta</taxon>
        <taxon>Spermatophyta</taxon>
        <taxon>Magnoliopsida</taxon>
        <taxon>eudicotyledons</taxon>
        <taxon>Gunneridae</taxon>
        <taxon>Pentapetalae</taxon>
        <taxon>rosids</taxon>
        <taxon>malvids</taxon>
        <taxon>Brassicales</taxon>
        <taxon>Brassicaceae</taxon>
        <taxon>Coluteocarpeae</taxon>
        <taxon>Microthlaspi</taxon>
    </lineage>
</organism>
<feature type="region of interest" description="Disordered" evidence="14">
    <location>
        <begin position="1"/>
        <end position="23"/>
    </location>
</feature>